<dbReference type="AlphaFoldDB" id="A0A0E9TDZ1"/>
<protein>
    <submittedName>
        <fullName evidence="1">Uncharacterized protein</fullName>
    </submittedName>
</protein>
<organism evidence="1">
    <name type="scientific">Anguilla anguilla</name>
    <name type="common">European freshwater eel</name>
    <name type="synonym">Muraena anguilla</name>
    <dbReference type="NCBI Taxonomy" id="7936"/>
    <lineage>
        <taxon>Eukaryota</taxon>
        <taxon>Metazoa</taxon>
        <taxon>Chordata</taxon>
        <taxon>Craniata</taxon>
        <taxon>Vertebrata</taxon>
        <taxon>Euteleostomi</taxon>
        <taxon>Actinopterygii</taxon>
        <taxon>Neopterygii</taxon>
        <taxon>Teleostei</taxon>
        <taxon>Anguilliformes</taxon>
        <taxon>Anguillidae</taxon>
        <taxon>Anguilla</taxon>
    </lineage>
</organism>
<proteinExistence type="predicted"/>
<reference evidence="1" key="1">
    <citation type="submission" date="2014-11" db="EMBL/GenBank/DDBJ databases">
        <authorList>
            <person name="Amaro Gonzalez C."/>
        </authorList>
    </citation>
    <scope>NUCLEOTIDE SEQUENCE</scope>
</reference>
<evidence type="ECO:0000313" key="1">
    <source>
        <dbReference type="EMBL" id="JAH51130.1"/>
    </source>
</evidence>
<sequence length="43" mass="4960">MNIIGYVHSVLCCKTENRKQRLRLCAKLPIVVIHCLYSHSFDG</sequence>
<reference evidence="1" key="2">
    <citation type="journal article" date="2015" name="Fish Shellfish Immunol.">
        <title>Early steps in the European eel (Anguilla anguilla)-Vibrio vulnificus interaction in the gills: Role of the RtxA13 toxin.</title>
        <authorList>
            <person name="Callol A."/>
            <person name="Pajuelo D."/>
            <person name="Ebbesson L."/>
            <person name="Teles M."/>
            <person name="MacKenzie S."/>
            <person name="Amaro C."/>
        </authorList>
    </citation>
    <scope>NUCLEOTIDE SEQUENCE</scope>
</reference>
<dbReference type="EMBL" id="GBXM01057447">
    <property type="protein sequence ID" value="JAH51130.1"/>
    <property type="molecule type" value="Transcribed_RNA"/>
</dbReference>
<name>A0A0E9TDZ1_ANGAN</name>
<accession>A0A0E9TDZ1</accession>